<dbReference type="EMBL" id="JBEPSN010000004">
    <property type="protein sequence ID" value="MET4540177.1"/>
    <property type="molecule type" value="Genomic_DNA"/>
</dbReference>
<name>A0ABV2P6I6_9MICC</name>
<evidence type="ECO:0000256" key="1">
    <source>
        <dbReference type="SAM" id="Phobius"/>
    </source>
</evidence>
<dbReference type="InterPro" id="IPR050469">
    <property type="entry name" value="Diguanylate_Cyclase"/>
</dbReference>
<organism evidence="3 4">
    <name type="scientific">Arthrobacter bambusae</name>
    <dbReference type="NCBI Taxonomy" id="1338426"/>
    <lineage>
        <taxon>Bacteria</taxon>
        <taxon>Bacillati</taxon>
        <taxon>Actinomycetota</taxon>
        <taxon>Actinomycetes</taxon>
        <taxon>Micrococcales</taxon>
        <taxon>Micrococcaceae</taxon>
        <taxon>Arthrobacter</taxon>
    </lineage>
</organism>
<evidence type="ECO:0000313" key="3">
    <source>
        <dbReference type="EMBL" id="MET4540177.1"/>
    </source>
</evidence>
<keyword evidence="1" id="KW-0812">Transmembrane</keyword>
<dbReference type="InterPro" id="IPR043128">
    <property type="entry name" value="Rev_trsase/Diguanyl_cyclase"/>
</dbReference>
<feature type="transmembrane region" description="Helical" evidence="1">
    <location>
        <begin position="20"/>
        <end position="40"/>
    </location>
</feature>
<evidence type="ECO:0000313" key="4">
    <source>
        <dbReference type="Proteomes" id="UP001549307"/>
    </source>
</evidence>
<feature type="domain" description="GGDEF" evidence="2">
    <location>
        <begin position="262"/>
        <end position="393"/>
    </location>
</feature>
<gene>
    <name evidence="3" type="ORF">ABIE37_001958</name>
</gene>
<dbReference type="SMART" id="SM00267">
    <property type="entry name" value="GGDEF"/>
    <property type="match status" value="1"/>
</dbReference>
<dbReference type="InterPro" id="IPR029787">
    <property type="entry name" value="Nucleotide_cyclase"/>
</dbReference>
<dbReference type="PROSITE" id="PS50887">
    <property type="entry name" value="GGDEF"/>
    <property type="match status" value="1"/>
</dbReference>
<dbReference type="CDD" id="cd01949">
    <property type="entry name" value="GGDEF"/>
    <property type="match status" value="1"/>
</dbReference>
<comment type="caution">
    <text evidence="3">The sequence shown here is derived from an EMBL/GenBank/DDBJ whole genome shotgun (WGS) entry which is preliminary data.</text>
</comment>
<feature type="transmembrane region" description="Helical" evidence="1">
    <location>
        <begin position="133"/>
        <end position="151"/>
    </location>
</feature>
<keyword evidence="1" id="KW-0472">Membrane</keyword>
<dbReference type="RefSeq" id="WP_354228971.1">
    <property type="nucleotide sequence ID" value="NZ_JBEPSN010000004.1"/>
</dbReference>
<dbReference type="PANTHER" id="PTHR45138">
    <property type="entry name" value="REGULATORY COMPONENTS OF SENSORY TRANSDUCTION SYSTEM"/>
    <property type="match status" value="1"/>
</dbReference>
<dbReference type="PANTHER" id="PTHR45138:SF9">
    <property type="entry name" value="DIGUANYLATE CYCLASE DGCM-RELATED"/>
    <property type="match status" value="1"/>
</dbReference>
<feature type="transmembrane region" description="Helical" evidence="1">
    <location>
        <begin position="104"/>
        <end position="121"/>
    </location>
</feature>
<protein>
    <submittedName>
        <fullName evidence="3">Diguanylate cyclase (GGDEF)-like protein</fullName>
    </submittedName>
</protein>
<dbReference type="NCBIfam" id="TIGR00254">
    <property type="entry name" value="GGDEF"/>
    <property type="match status" value="1"/>
</dbReference>
<evidence type="ECO:0000259" key="2">
    <source>
        <dbReference type="PROSITE" id="PS50887"/>
    </source>
</evidence>
<dbReference type="Pfam" id="PF00990">
    <property type="entry name" value="GGDEF"/>
    <property type="match status" value="1"/>
</dbReference>
<keyword evidence="4" id="KW-1185">Reference proteome</keyword>
<feature type="transmembrane region" description="Helical" evidence="1">
    <location>
        <begin position="79"/>
        <end position="95"/>
    </location>
</feature>
<feature type="transmembrane region" description="Helical" evidence="1">
    <location>
        <begin position="47"/>
        <end position="67"/>
    </location>
</feature>
<proteinExistence type="predicted"/>
<feature type="transmembrane region" description="Helical" evidence="1">
    <location>
        <begin position="202"/>
        <end position="221"/>
    </location>
</feature>
<dbReference type="InterPro" id="IPR000160">
    <property type="entry name" value="GGDEF_dom"/>
</dbReference>
<sequence length="405" mass="42958">MSKPQDDQLRGLDTVLDAFSVRVGLGVVTVTLLVLFCISFQRTRSPYAGWWSLALLEFMVGNAAFLLNGTPHQQWANPLGNILVVAGAFSVWAGAKTLRDRKAAPWQLAIGPAVTAVASVLDSPGTNVWSGGFVYLAMMTAGIAMAAYDLWFIKSSHSQVHKALSVAAGLLAGYYLGRWLVFALEGPSSPTFTTYFGPAPSALISMVLLVTVSFSMTALTSDQLIKGLKERADRDHLTGLLNRGTFLDMATTELHRLQSAGSGAAIVLADLDHFKAVNDEFGHGAGDKALQAFAEACGASVRSTDLIGRYGGEEFILFLPGATQDRAEDIAAEISRRMAATPAPEGVAFPTISYGVTSSIPAGADVKFMIEVADAALYSAKAQGRNRIVGADRHQAAIIADEARS</sequence>
<feature type="transmembrane region" description="Helical" evidence="1">
    <location>
        <begin position="163"/>
        <end position="182"/>
    </location>
</feature>
<dbReference type="Gene3D" id="3.30.70.270">
    <property type="match status" value="1"/>
</dbReference>
<dbReference type="GeneID" id="92752906"/>
<accession>A0ABV2P6I6</accession>
<keyword evidence="1" id="KW-1133">Transmembrane helix</keyword>
<dbReference type="Proteomes" id="UP001549307">
    <property type="component" value="Unassembled WGS sequence"/>
</dbReference>
<dbReference type="SUPFAM" id="SSF55073">
    <property type="entry name" value="Nucleotide cyclase"/>
    <property type="match status" value="1"/>
</dbReference>
<reference evidence="3 4" key="1">
    <citation type="submission" date="2024-06" db="EMBL/GenBank/DDBJ databases">
        <title>Sorghum-associated microbial communities from plants grown in Nebraska, USA.</title>
        <authorList>
            <person name="Schachtman D."/>
        </authorList>
    </citation>
    <scope>NUCLEOTIDE SEQUENCE [LARGE SCALE GENOMIC DNA]</scope>
    <source>
        <strain evidence="3 4">3552</strain>
    </source>
</reference>